<dbReference type="PANTHER" id="PTHR38447:SF1">
    <property type="entry name" value="RNA POLYMERASE-BINDING TRANSCRIPTION FACTOR CARD"/>
    <property type="match status" value="1"/>
</dbReference>
<dbReference type="AlphaFoldDB" id="A0A3Q9RKX6"/>
<protein>
    <submittedName>
        <fullName evidence="2">CarD family transcriptional regulator</fullName>
    </submittedName>
</protein>
<evidence type="ECO:0000313" key="2">
    <source>
        <dbReference type="EMBL" id="AZV41858.1"/>
    </source>
</evidence>
<dbReference type="Pfam" id="PF21095">
    <property type="entry name" value="CarD_C"/>
    <property type="match status" value="1"/>
</dbReference>
<dbReference type="InterPro" id="IPR048792">
    <property type="entry name" value="CarD_C"/>
</dbReference>
<dbReference type="EMBL" id="CP026095">
    <property type="protein sequence ID" value="AZV41858.1"/>
    <property type="molecule type" value="Genomic_DNA"/>
</dbReference>
<feature type="domain" description="CarD-like/TRCF RNAP-interacting" evidence="1">
    <location>
        <begin position="2"/>
        <end position="112"/>
    </location>
</feature>
<name>A0A3Q9RKX6_9BACI</name>
<dbReference type="SUPFAM" id="SSF141259">
    <property type="entry name" value="CarD-like"/>
    <property type="match status" value="1"/>
</dbReference>
<organism evidence="2 3">
    <name type="scientific">Peribacillus asahii</name>
    <dbReference type="NCBI Taxonomy" id="228899"/>
    <lineage>
        <taxon>Bacteria</taxon>
        <taxon>Bacillati</taxon>
        <taxon>Bacillota</taxon>
        <taxon>Bacilli</taxon>
        <taxon>Bacillales</taxon>
        <taxon>Bacillaceae</taxon>
        <taxon>Peribacillus</taxon>
    </lineage>
</organism>
<dbReference type="InterPro" id="IPR036101">
    <property type="entry name" value="CarD-like/TRCF_RID_sf"/>
</dbReference>
<dbReference type="KEGG" id="pasa:BAOM_1248"/>
<gene>
    <name evidence="2" type="ORF">BAOM_1248</name>
</gene>
<dbReference type="Gene3D" id="1.20.58.1290">
    <property type="entry name" value="CarD-like, C-terminal domain"/>
    <property type="match status" value="1"/>
</dbReference>
<dbReference type="InterPro" id="IPR052531">
    <property type="entry name" value="CarD-like_regulator"/>
</dbReference>
<evidence type="ECO:0000313" key="3">
    <source>
        <dbReference type="Proteomes" id="UP000283095"/>
    </source>
</evidence>
<dbReference type="GO" id="GO:0009303">
    <property type="term" value="P:rRNA transcription"/>
    <property type="evidence" value="ECO:0007669"/>
    <property type="project" value="TreeGrafter"/>
</dbReference>
<sequence>MMFNIGDMIIYSTHGLSQIDDICEKTFSNVTRTYYVLRPLAESSLTISTPVDNDKVVMLKLLSREEAEELLQSFKLPGTSWIEDVKKRNKNYRSMVNTGNRKEIAQIANTLMRKERELSLKKQKLYDQDRKLLHTIQKLLFKEISACLDTSVEEILEQVNDMINE</sequence>
<dbReference type="InterPro" id="IPR003711">
    <property type="entry name" value="CarD-like/TRCF_RID"/>
</dbReference>
<reference evidence="2 3" key="1">
    <citation type="submission" date="2018-01" db="EMBL/GenBank/DDBJ databases">
        <title>Bacillus asahii Genome sequencing and assembly.</title>
        <authorList>
            <person name="Jiang H."/>
            <person name="Feng Y."/>
            <person name="Zhao F."/>
            <person name="Lin X."/>
        </authorList>
    </citation>
    <scope>NUCLEOTIDE SEQUENCE [LARGE SCALE GENOMIC DNA]</scope>
    <source>
        <strain evidence="2 3">OM18</strain>
    </source>
</reference>
<dbReference type="Gene3D" id="2.40.10.170">
    <property type="match status" value="1"/>
</dbReference>
<accession>A0A3Q9RKX6</accession>
<dbReference type="PANTHER" id="PTHR38447">
    <property type="entry name" value="TRANSCRIPTION FACTOR YDEB-RELATED"/>
    <property type="match status" value="1"/>
</dbReference>
<evidence type="ECO:0000259" key="1">
    <source>
        <dbReference type="SMART" id="SM01058"/>
    </source>
</evidence>
<dbReference type="SMART" id="SM01058">
    <property type="entry name" value="CarD_TRCF"/>
    <property type="match status" value="1"/>
</dbReference>
<dbReference type="Pfam" id="PF02559">
    <property type="entry name" value="CarD_TRCF_RID"/>
    <property type="match status" value="1"/>
</dbReference>
<dbReference type="Proteomes" id="UP000283095">
    <property type="component" value="Chromosome"/>
</dbReference>
<dbReference type="InterPro" id="IPR042215">
    <property type="entry name" value="CarD-like_C"/>
</dbReference>
<proteinExistence type="predicted"/>